<reference evidence="1 2" key="1">
    <citation type="submission" date="2020-07" db="EMBL/GenBank/DDBJ databases">
        <title>Stappia sp., F7233, whole genome shotgun sequencing project.</title>
        <authorList>
            <person name="Jiang S."/>
            <person name="Liu Z.W."/>
            <person name="Du Z.J."/>
        </authorList>
    </citation>
    <scope>NUCLEOTIDE SEQUENCE [LARGE SCALE GENOMIC DNA]</scope>
    <source>
        <strain evidence="1 2">F7233</strain>
    </source>
</reference>
<comment type="caution">
    <text evidence="1">The sequence shown here is derived from an EMBL/GenBank/DDBJ whole genome shotgun (WGS) entry which is preliminary data.</text>
</comment>
<organism evidence="1 2">
    <name type="scientific">Stappia albiluteola</name>
    <dbReference type="NCBI Taxonomy" id="2758565"/>
    <lineage>
        <taxon>Bacteria</taxon>
        <taxon>Pseudomonadati</taxon>
        <taxon>Pseudomonadota</taxon>
        <taxon>Alphaproteobacteria</taxon>
        <taxon>Hyphomicrobiales</taxon>
        <taxon>Stappiaceae</taxon>
        <taxon>Stappia</taxon>
    </lineage>
</organism>
<dbReference type="EMBL" id="JACFXV010000043">
    <property type="protein sequence ID" value="MBA5776845.1"/>
    <property type="molecule type" value="Genomic_DNA"/>
</dbReference>
<dbReference type="AlphaFoldDB" id="A0A839ACK5"/>
<evidence type="ECO:0000313" key="2">
    <source>
        <dbReference type="Proteomes" id="UP000541109"/>
    </source>
</evidence>
<dbReference type="Gene3D" id="3.40.50.450">
    <property type="match status" value="1"/>
</dbReference>
<dbReference type="RefSeq" id="WP_182163586.1">
    <property type="nucleotide sequence ID" value="NZ_JACFXV010000043.1"/>
</dbReference>
<protein>
    <recommendedName>
        <fullName evidence="3">Nucleoside 2-deoxyribosyltransferase</fullName>
    </recommendedName>
</protein>
<accession>A0A839ACK5</accession>
<name>A0A839ACK5_9HYPH</name>
<gene>
    <name evidence="1" type="ORF">H2509_06850</name>
</gene>
<evidence type="ECO:0008006" key="3">
    <source>
        <dbReference type="Google" id="ProtNLM"/>
    </source>
</evidence>
<proteinExistence type="predicted"/>
<sequence length="340" mass="38605">MTTDCTCPIWGTPASISPSSRDGKEVNSARAGGAYFISGTAVELISYIDDAVKARLTTWLIDQRRLGVECPEVMSTTIEEVKRRQPLPILERADRLLGFLGTLSRFIGDEMRIKKPVDFWRFFAVSESNNEKEVEFLLEILLKREFIIQELPSVYDSRGLIDFDQDAAIEESGDYLDRIITILADGYIHLAELETKAIDSKQAFIAMWFDDSVSEVYERGIAKAILDAGYQPVRIDKKDHNNKIDDEIVAEIRRSRFLVADFTHGEAGMRGGVYYEAGFAHGLNIPVIFTCRQDVIDKVHFDIRQYNHITWRLDKIEEFRRALANRISATIGDGPLKGNE</sequence>
<keyword evidence="2" id="KW-1185">Reference proteome</keyword>
<dbReference type="Proteomes" id="UP000541109">
    <property type="component" value="Unassembled WGS sequence"/>
</dbReference>
<evidence type="ECO:0000313" key="1">
    <source>
        <dbReference type="EMBL" id="MBA5776845.1"/>
    </source>
</evidence>